<dbReference type="EMBL" id="HACG01022821">
    <property type="protein sequence ID" value="CEK69686.1"/>
    <property type="molecule type" value="Transcribed_RNA"/>
</dbReference>
<sequence length="56" mass="6131">MCSIKVSNLEKLSLIYCHGHAVVRGNERTDILASTTSIVRELKIDGGNVFQFLPVG</sequence>
<evidence type="ECO:0008006" key="2">
    <source>
        <dbReference type="Google" id="ProtNLM"/>
    </source>
</evidence>
<accession>A0A0B6ZPA2</accession>
<protein>
    <recommendedName>
        <fullName evidence="2">RNase H type-1 domain-containing protein</fullName>
    </recommendedName>
</protein>
<evidence type="ECO:0000313" key="1">
    <source>
        <dbReference type="EMBL" id="CEK69686.1"/>
    </source>
</evidence>
<gene>
    <name evidence="1" type="primary">ORF71196</name>
</gene>
<proteinExistence type="predicted"/>
<organism evidence="1">
    <name type="scientific">Arion vulgaris</name>
    <dbReference type="NCBI Taxonomy" id="1028688"/>
    <lineage>
        <taxon>Eukaryota</taxon>
        <taxon>Metazoa</taxon>
        <taxon>Spiralia</taxon>
        <taxon>Lophotrochozoa</taxon>
        <taxon>Mollusca</taxon>
        <taxon>Gastropoda</taxon>
        <taxon>Heterobranchia</taxon>
        <taxon>Euthyneura</taxon>
        <taxon>Panpulmonata</taxon>
        <taxon>Eupulmonata</taxon>
        <taxon>Stylommatophora</taxon>
        <taxon>Helicina</taxon>
        <taxon>Arionoidea</taxon>
        <taxon>Arionidae</taxon>
        <taxon>Arion</taxon>
    </lineage>
</organism>
<dbReference type="AlphaFoldDB" id="A0A0B6ZPA2"/>
<name>A0A0B6ZPA2_9EUPU</name>
<reference evidence="1" key="1">
    <citation type="submission" date="2014-12" db="EMBL/GenBank/DDBJ databases">
        <title>Insight into the proteome of Arion vulgaris.</title>
        <authorList>
            <person name="Aradska J."/>
            <person name="Bulat T."/>
            <person name="Smidak R."/>
            <person name="Sarate P."/>
            <person name="Gangsoo J."/>
            <person name="Sialana F."/>
            <person name="Bilban M."/>
            <person name="Lubec G."/>
        </authorList>
    </citation>
    <scope>NUCLEOTIDE SEQUENCE</scope>
    <source>
        <tissue evidence="1">Skin</tissue>
    </source>
</reference>